<dbReference type="InterPro" id="IPR015421">
    <property type="entry name" value="PyrdxlP-dep_Trfase_major"/>
</dbReference>
<proteinExistence type="inferred from homology"/>
<dbReference type="GO" id="GO:0003824">
    <property type="term" value="F:catalytic activity"/>
    <property type="evidence" value="ECO:0007669"/>
    <property type="project" value="InterPro"/>
</dbReference>
<evidence type="ECO:0000259" key="3">
    <source>
        <dbReference type="Pfam" id="PF00155"/>
    </source>
</evidence>
<comment type="caution">
    <text evidence="4">The sequence shown here is derived from an EMBL/GenBank/DDBJ whole genome shotgun (WGS) entry which is preliminary data.</text>
</comment>
<reference evidence="4 5" key="1">
    <citation type="submission" date="2016-10" db="EMBL/GenBank/DDBJ databases">
        <title>Genome sequence of the ascomycete fungus Penicillium subrubescens.</title>
        <authorList>
            <person name="De Vries R.P."/>
            <person name="Peng M."/>
            <person name="Dilokpimol A."/>
            <person name="Hilden K."/>
            <person name="Makela M.R."/>
            <person name="Grigoriev I."/>
            <person name="Riley R."/>
            <person name="Granchi Z."/>
        </authorList>
    </citation>
    <scope>NUCLEOTIDE SEQUENCE [LARGE SCALE GENOMIC DNA]</scope>
    <source>
        <strain evidence="4 5">CBS 132785</strain>
    </source>
</reference>
<evidence type="ECO:0000313" key="5">
    <source>
        <dbReference type="Proteomes" id="UP000186955"/>
    </source>
</evidence>
<comment type="similarity">
    <text evidence="1">Belongs to the class-I pyridoxal-phosphate-dependent aminotransferase family.</text>
</comment>
<dbReference type="Gene3D" id="3.90.1150.10">
    <property type="entry name" value="Aspartate Aminotransferase, domain 1"/>
    <property type="match status" value="1"/>
</dbReference>
<dbReference type="InterPro" id="IPR015424">
    <property type="entry name" value="PyrdxlP-dep_Trfase"/>
</dbReference>
<dbReference type="EMBL" id="MNBE01000653">
    <property type="protein sequence ID" value="OKO99964.1"/>
    <property type="molecule type" value="Genomic_DNA"/>
</dbReference>
<dbReference type="Proteomes" id="UP000186955">
    <property type="component" value="Unassembled WGS sequence"/>
</dbReference>
<dbReference type="STRING" id="1316194.A0A1Q5TIB9"/>
<keyword evidence="5" id="KW-1185">Reference proteome</keyword>
<dbReference type="SUPFAM" id="SSF53383">
    <property type="entry name" value="PLP-dependent transferases"/>
    <property type="match status" value="1"/>
</dbReference>
<feature type="domain" description="Aminotransferase class I/classII large" evidence="3">
    <location>
        <begin position="59"/>
        <end position="403"/>
    </location>
</feature>
<organism evidence="4 5">
    <name type="scientific">Penicillium subrubescens</name>
    <dbReference type="NCBI Taxonomy" id="1316194"/>
    <lineage>
        <taxon>Eukaryota</taxon>
        <taxon>Fungi</taxon>
        <taxon>Dikarya</taxon>
        <taxon>Ascomycota</taxon>
        <taxon>Pezizomycotina</taxon>
        <taxon>Eurotiomycetes</taxon>
        <taxon>Eurotiomycetidae</taxon>
        <taxon>Eurotiales</taxon>
        <taxon>Aspergillaceae</taxon>
        <taxon>Penicillium</taxon>
    </lineage>
</organism>
<sequence>MSDLAPFALPQWIESKKDNIKLPLAGSATPGLSIQDLINLSTDKQTTTSNLSFQHLKLTLGPFDGSQALRKSIAALYNDSITAENIFPTHGTTGANALLFQSLLKAGDHVIAMYPCYTQLISLPKSIPGVEVDYWELDLDLENGAKADIQALRGLIRPTTKMIVLNNPNNPLGTVLSRMTQNGIVEIAREYGLTILVDEIFRPLFHDSNNQTDIPPSFIDLPPPHAYENIIVTSSMSKAWGLSGTRVGWLATRSTSILSTCFNRGLYTIMALGSIDEAIAAEALSDRCRPQILNKHLAIARTNIALIEEFVGKNRDVCGWVRPSAGGTGFVRVYQKEKGEGDERVPVDDVVFCRRLREVKGVLLAPGSLCFGVRDAGGADFRGYVRVHITLDPQVMERALVAIGEFLEEDSG</sequence>
<protein>
    <submittedName>
        <fullName evidence="4">Capreomycidine synthase</fullName>
    </submittedName>
</protein>
<dbReference type="PANTHER" id="PTHR43510:SF1">
    <property type="entry name" value="AMINOTRANSFERASE FUNCTION, HYPOTHETICAL (EUROFUNG)"/>
    <property type="match status" value="1"/>
</dbReference>
<dbReference type="PROSITE" id="PS00105">
    <property type="entry name" value="AA_TRANSFER_CLASS_1"/>
    <property type="match status" value="1"/>
</dbReference>
<name>A0A1Q5TIB9_9EURO</name>
<dbReference type="CDD" id="cd00609">
    <property type="entry name" value="AAT_like"/>
    <property type="match status" value="1"/>
</dbReference>
<dbReference type="Gene3D" id="3.40.640.10">
    <property type="entry name" value="Type I PLP-dependent aspartate aminotransferase-like (Major domain)"/>
    <property type="match status" value="1"/>
</dbReference>
<dbReference type="AlphaFoldDB" id="A0A1Q5TIB9"/>
<evidence type="ECO:0000256" key="2">
    <source>
        <dbReference type="ARBA" id="ARBA00022898"/>
    </source>
</evidence>
<evidence type="ECO:0000313" key="4">
    <source>
        <dbReference type="EMBL" id="OKO99964.1"/>
    </source>
</evidence>
<dbReference type="Pfam" id="PF00155">
    <property type="entry name" value="Aminotran_1_2"/>
    <property type="match status" value="1"/>
</dbReference>
<gene>
    <name evidence="4" type="ORF">PENSUB_8181</name>
</gene>
<accession>A0A1Q5TIB9</accession>
<dbReference type="InterPro" id="IPR015422">
    <property type="entry name" value="PyrdxlP-dep_Trfase_small"/>
</dbReference>
<evidence type="ECO:0000256" key="1">
    <source>
        <dbReference type="ARBA" id="ARBA00007441"/>
    </source>
</evidence>
<dbReference type="GO" id="GO:0030170">
    <property type="term" value="F:pyridoxal phosphate binding"/>
    <property type="evidence" value="ECO:0007669"/>
    <property type="project" value="InterPro"/>
</dbReference>
<dbReference type="PANTHER" id="PTHR43510">
    <property type="entry name" value="AMINOTRANSFERASE FUNCTION, HYPOTHETICAL (EUROFUNG)"/>
    <property type="match status" value="1"/>
</dbReference>
<dbReference type="InterPro" id="IPR004839">
    <property type="entry name" value="Aminotransferase_I/II_large"/>
</dbReference>
<dbReference type="InterPro" id="IPR004838">
    <property type="entry name" value="NHTrfase_class1_PyrdxlP-BS"/>
</dbReference>
<keyword evidence="2" id="KW-0663">Pyridoxal phosphate</keyword>